<sequence length="71" mass="7853">MLKRLTIAQAQQQLPSLPNELTQEPVIITQEGIPVMAALSYAHLTALLETLDILTDSEFVAKLRQSITQAH</sequence>
<accession>A0A2T1DDN4</accession>
<dbReference type="EMBL" id="PVWG01000016">
    <property type="protein sequence ID" value="PSB18620.1"/>
    <property type="molecule type" value="Genomic_DNA"/>
</dbReference>
<name>A0A2T1DDN4_9CYAN</name>
<dbReference type="InterPro" id="IPR036165">
    <property type="entry name" value="YefM-like_sf"/>
</dbReference>
<evidence type="ECO:0000313" key="3">
    <source>
        <dbReference type="EMBL" id="PSB18620.1"/>
    </source>
</evidence>
<dbReference type="InterPro" id="IPR006442">
    <property type="entry name" value="Antitoxin_Phd/YefM"/>
</dbReference>
<dbReference type="AlphaFoldDB" id="A0A2T1DDN4"/>
<evidence type="ECO:0000256" key="1">
    <source>
        <dbReference type="ARBA" id="ARBA00009981"/>
    </source>
</evidence>
<reference evidence="3 4" key="1">
    <citation type="submission" date="2018-02" db="EMBL/GenBank/DDBJ databases">
        <authorList>
            <person name="Cohen D.B."/>
            <person name="Kent A.D."/>
        </authorList>
    </citation>
    <scope>NUCLEOTIDE SEQUENCE [LARGE SCALE GENOMIC DNA]</scope>
    <source>
        <strain evidence="3 4">ULC007</strain>
    </source>
</reference>
<gene>
    <name evidence="3" type="ORF">C7B65_15050</name>
</gene>
<dbReference type="Gene3D" id="3.40.1620.10">
    <property type="entry name" value="YefM-like domain"/>
    <property type="match status" value="1"/>
</dbReference>
<comment type="similarity">
    <text evidence="1 2">Belongs to the phD/YefM antitoxin family.</text>
</comment>
<reference evidence="3 4" key="2">
    <citation type="submission" date="2018-03" db="EMBL/GenBank/DDBJ databases">
        <title>The ancient ancestry and fast evolution of plastids.</title>
        <authorList>
            <person name="Moore K.R."/>
            <person name="Magnabosco C."/>
            <person name="Momper L."/>
            <person name="Gold D.A."/>
            <person name="Bosak T."/>
            <person name="Fournier G.P."/>
        </authorList>
    </citation>
    <scope>NUCLEOTIDE SEQUENCE [LARGE SCALE GENOMIC DNA]</scope>
    <source>
        <strain evidence="3 4">ULC007</strain>
    </source>
</reference>
<evidence type="ECO:0000256" key="2">
    <source>
        <dbReference type="RuleBase" id="RU362080"/>
    </source>
</evidence>
<comment type="function">
    <text evidence="2">Antitoxin component of a type II toxin-antitoxin (TA) system.</text>
</comment>
<dbReference type="Pfam" id="PF02604">
    <property type="entry name" value="PhdYeFM_antitox"/>
    <property type="match status" value="1"/>
</dbReference>
<dbReference type="Proteomes" id="UP000238634">
    <property type="component" value="Unassembled WGS sequence"/>
</dbReference>
<evidence type="ECO:0000313" key="4">
    <source>
        <dbReference type="Proteomes" id="UP000238634"/>
    </source>
</evidence>
<dbReference type="STRING" id="1920490.GCA_001895925_00398"/>
<dbReference type="OrthoDB" id="573439at2"/>
<dbReference type="SUPFAM" id="SSF143120">
    <property type="entry name" value="YefM-like"/>
    <property type="match status" value="1"/>
</dbReference>
<protein>
    <recommendedName>
        <fullName evidence="2">Antitoxin</fullName>
    </recommendedName>
</protein>
<keyword evidence="4" id="KW-1185">Reference proteome</keyword>
<comment type="caution">
    <text evidence="3">The sequence shown here is derived from an EMBL/GenBank/DDBJ whole genome shotgun (WGS) entry which is preliminary data.</text>
</comment>
<organism evidence="3 4">
    <name type="scientific">Phormidesmis priestleyi ULC007</name>
    <dbReference type="NCBI Taxonomy" id="1920490"/>
    <lineage>
        <taxon>Bacteria</taxon>
        <taxon>Bacillati</taxon>
        <taxon>Cyanobacteriota</taxon>
        <taxon>Cyanophyceae</taxon>
        <taxon>Leptolyngbyales</taxon>
        <taxon>Leptolyngbyaceae</taxon>
        <taxon>Phormidesmis</taxon>
    </lineage>
</organism>
<proteinExistence type="inferred from homology"/>